<dbReference type="EMBL" id="CAICTM010000055">
    <property type="protein sequence ID" value="CAB9499239.1"/>
    <property type="molecule type" value="Genomic_DNA"/>
</dbReference>
<dbReference type="Proteomes" id="UP001153069">
    <property type="component" value="Unassembled WGS sequence"/>
</dbReference>
<dbReference type="Pfam" id="PF07823">
    <property type="entry name" value="CPDase"/>
    <property type="match status" value="1"/>
</dbReference>
<reference evidence="2" key="1">
    <citation type="submission" date="2020-06" db="EMBL/GenBank/DDBJ databases">
        <authorList>
            <consortium name="Plant Systems Biology data submission"/>
        </authorList>
    </citation>
    <scope>NUCLEOTIDE SEQUENCE</scope>
    <source>
        <strain evidence="2">D6</strain>
    </source>
</reference>
<name>A0A9N8DAS0_9STRA</name>
<dbReference type="Gene3D" id="3.90.1140.10">
    <property type="entry name" value="Cyclic phosphodiesterase"/>
    <property type="match status" value="1"/>
</dbReference>
<organism evidence="2 3">
    <name type="scientific">Seminavis robusta</name>
    <dbReference type="NCBI Taxonomy" id="568900"/>
    <lineage>
        <taxon>Eukaryota</taxon>
        <taxon>Sar</taxon>
        <taxon>Stramenopiles</taxon>
        <taxon>Ochrophyta</taxon>
        <taxon>Bacillariophyta</taxon>
        <taxon>Bacillariophyceae</taxon>
        <taxon>Bacillariophycidae</taxon>
        <taxon>Naviculales</taxon>
        <taxon>Naviculaceae</taxon>
        <taxon>Seminavis</taxon>
    </lineage>
</organism>
<dbReference type="PANTHER" id="PTHR28141:SF1">
    <property type="entry name" value="2',3'-CYCLIC-NUCLEOTIDE 3'-PHOSPHODIESTERASE"/>
    <property type="match status" value="1"/>
</dbReference>
<evidence type="ECO:0000256" key="1">
    <source>
        <dbReference type="SAM" id="SignalP"/>
    </source>
</evidence>
<dbReference type="SUPFAM" id="SSF55144">
    <property type="entry name" value="LigT-like"/>
    <property type="match status" value="1"/>
</dbReference>
<feature type="signal peptide" evidence="1">
    <location>
        <begin position="1"/>
        <end position="21"/>
    </location>
</feature>
<dbReference type="GO" id="GO:0004113">
    <property type="term" value="F:2',3'-cyclic-nucleotide 3'-phosphodiesterase activity"/>
    <property type="evidence" value="ECO:0007669"/>
    <property type="project" value="TreeGrafter"/>
</dbReference>
<evidence type="ECO:0000313" key="2">
    <source>
        <dbReference type="EMBL" id="CAB9499239.1"/>
    </source>
</evidence>
<sequence>MVGIRLLGLALWLVLLGLSSCFSFPFIERHSASRESLSTSPFSTSFSMTAKDAMADSTTTTAKSGDDENCSLSLWLLPSPQDPARETLNKAIQSFSQLPSASVPFQPHITLMGGIQCPSLEFFQLNILPKLRENLAKMGPIPCQFEAEPVMEAKWNQACVLVMDEESCSEFSNLVEVCRDYLMANNVLQKDDKGSTKENWYPPPLRRPHLSLYYGTEQNAPSPDQVKQQLLLWTPGKVDQVSFRANQVAVWRTDPPTTEGVAQWEQLAIIDLLATEK</sequence>
<dbReference type="InterPro" id="IPR009097">
    <property type="entry name" value="Cyclic_Pdiesterase"/>
</dbReference>
<dbReference type="InterPro" id="IPR012386">
    <property type="entry name" value="Cyclic-nucl_3Pdiesterase"/>
</dbReference>
<dbReference type="PROSITE" id="PS51257">
    <property type="entry name" value="PROKAR_LIPOPROTEIN"/>
    <property type="match status" value="1"/>
</dbReference>
<dbReference type="GO" id="GO:0009187">
    <property type="term" value="P:cyclic nucleotide metabolic process"/>
    <property type="evidence" value="ECO:0007669"/>
    <property type="project" value="TreeGrafter"/>
</dbReference>
<dbReference type="AlphaFoldDB" id="A0A9N8DAS0"/>
<dbReference type="PANTHER" id="PTHR28141">
    <property type="entry name" value="2',3'-CYCLIC-NUCLEOTIDE 3'-PHOSPHODIESTERASE"/>
    <property type="match status" value="1"/>
</dbReference>
<keyword evidence="3" id="KW-1185">Reference proteome</keyword>
<comment type="caution">
    <text evidence="2">The sequence shown here is derived from an EMBL/GenBank/DDBJ whole genome shotgun (WGS) entry which is preliminary data.</text>
</comment>
<gene>
    <name evidence="2" type="ORF">SEMRO_56_G032960.1</name>
</gene>
<evidence type="ECO:0000313" key="3">
    <source>
        <dbReference type="Proteomes" id="UP001153069"/>
    </source>
</evidence>
<evidence type="ECO:0008006" key="4">
    <source>
        <dbReference type="Google" id="ProtNLM"/>
    </source>
</evidence>
<feature type="chain" id="PRO_5040238928" description="2',3'-cyclic-nucleotide 3'-phosphodiesterase" evidence="1">
    <location>
        <begin position="22"/>
        <end position="277"/>
    </location>
</feature>
<keyword evidence="1" id="KW-0732">Signal</keyword>
<accession>A0A9N8DAS0</accession>
<proteinExistence type="predicted"/>
<protein>
    <recommendedName>
        <fullName evidence="4">2',3'-cyclic-nucleotide 3'-phosphodiesterase</fullName>
    </recommendedName>
</protein>